<feature type="compositionally biased region" description="Polar residues" evidence="7">
    <location>
        <begin position="326"/>
        <end position="339"/>
    </location>
</feature>
<name>A0A5B6W3S7_9ROSI</name>
<comment type="domain">
    <text evidence="6">The PPC domain mediates interactions between AHL proteins.</text>
</comment>
<dbReference type="FunFam" id="3.30.1330.80:FF:000003">
    <property type="entry name" value="AT-hook motif nuclear-localized protein 1-like"/>
    <property type="match status" value="1"/>
</dbReference>
<keyword evidence="5 6" id="KW-0539">Nucleus</keyword>
<comment type="subcellular location">
    <subcellularLocation>
        <location evidence="1 6">Nucleus</location>
    </subcellularLocation>
</comment>
<dbReference type="InterPro" id="IPR039605">
    <property type="entry name" value="AHL"/>
</dbReference>
<accession>A0A5B6W3S7</accession>
<reference evidence="10" key="1">
    <citation type="journal article" date="2019" name="Plant Biotechnol. J.">
        <title>Genome sequencing of the Australian wild diploid species Gossypium australe highlights disease resistance and delayed gland morphogenesis.</title>
        <authorList>
            <person name="Cai Y."/>
            <person name="Cai X."/>
            <person name="Wang Q."/>
            <person name="Wang P."/>
            <person name="Zhang Y."/>
            <person name="Cai C."/>
            <person name="Xu Y."/>
            <person name="Wang K."/>
            <person name="Zhou Z."/>
            <person name="Wang C."/>
            <person name="Geng S."/>
            <person name="Li B."/>
            <person name="Dong Q."/>
            <person name="Hou Y."/>
            <person name="Wang H."/>
            <person name="Ai P."/>
            <person name="Liu Z."/>
            <person name="Yi F."/>
            <person name="Sun M."/>
            <person name="An G."/>
            <person name="Cheng J."/>
            <person name="Zhang Y."/>
            <person name="Shi Q."/>
            <person name="Xie Y."/>
            <person name="Shi X."/>
            <person name="Chang Y."/>
            <person name="Huang F."/>
            <person name="Chen Y."/>
            <person name="Hong S."/>
            <person name="Mi L."/>
            <person name="Sun Q."/>
            <person name="Zhang L."/>
            <person name="Zhou B."/>
            <person name="Peng R."/>
            <person name="Zhang X."/>
            <person name="Liu F."/>
        </authorList>
    </citation>
    <scope>NUCLEOTIDE SEQUENCE [LARGE SCALE GENOMIC DNA]</scope>
    <source>
        <strain evidence="10">cv. PA1801</strain>
    </source>
</reference>
<feature type="domain" description="PPC" evidence="8">
    <location>
        <begin position="168"/>
        <end position="307"/>
    </location>
</feature>
<proteinExistence type="predicted"/>
<dbReference type="OrthoDB" id="2014829at2759"/>
<keyword evidence="4 6" id="KW-0804">Transcription</keyword>
<dbReference type="PANTHER" id="PTHR31500:SF7">
    <property type="entry name" value="AT-HOOK MOTIF NUCLEAR-LOCALIZED PROTEIN 1"/>
    <property type="match status" value="1"/>
</dbReference>
<keyword evidence="3 6" id="KW-0238">DNA-binding</keyword>
<evidence type="ECO:0000256" key="5">
    <source>
        <dbReference type="ARBA" id="ARBA00023242"/>
    </source>
</evidence>
<feature type="region of interest" description="Disordered" evidence="7">
    <location>
        <begin position="1"/>
        <end position="104"/>
    </location>
</feature>
<feature type="compositionally biased region" description="Pro residues" evidence="7">
    <location>
        <begin position="41"/>
        <end position="63"/>
    </location>
</feature>
<evidence type="ECO:0000256" key="2">
    <source>
        <dbReference type="ARBA" id="ARBA00023015"/>
    </source>
</evidence>
<dbReference type="GO" id="GO:0003680">
    <property type="term" value="F:minor groove of adenine-thymine-rich DNA binding"/>
    <property type="evidence" value="ECO:0007669"/>
    <property type="project" value="UniProtKB-UniRule"/>
</dbReference>
<keyword evidence="10" id="KW-1185">Reference proteome</keyword>
<evidence type="ECO:0000259" key="8">
    <source>
        <dbReference type="PROSITE" id="PS51742"/>
    </source>
</evidence>
<dbReference type="InterPro" id="IPR005175">
    <property type="entry name" value="PPC_dom"/>
</dbReference>
<dbReference type="Gene3D" id="3.30.1330.80">
    <property type="entry name" value="Hypothetical protein, similar to alpha- acetolactate decarboxylase, domain 2"/>
    <property type="match status" value="1"/>
</dbReference>
<dbReference type="GO" id="GO:0005634">
    <property type="term" value="C:nucleus"/>
    <property type="evidence" value="ECO:0007669"/>
    <property type="project" value="UniProtKB-SubCell"/>
</dbReference>
<gene>
    <name evidence="9" type="ORF">EPI10_026019</name>
</gene>
<dbReference type="AlphaFoldDB" id="A0A5B6W3S7"/>
<keyword evidence="2 6" id="KW-0805">Transcription regulation</keyword>
<dbReference type="SUPFAM" id="SSF117856">
    <property type="entry name" value="AF0104/ALDC/Ptd012-like"/>
    <property type="match status" value="1"/>
</dbReference>
<comment type="caution">
    <text evidence="9">The sequence shown here is derived from an EMBL/GenBank/DDBJ whole genome shotgun (WGS) entry which is preliminary data.</text>
</comment>
<feature type="region of interest" description="Disordered" evidence="7">
    <location>
        <begin position="326"/>
        <end position="354"/>
    </location>
</feature>
<evidence type="ECO:0000256" key="4">
    <source>
        <dbReference type="ARBA" id="ARBA00023163"/>
    </source>
</evidence>
<sequence length="354" mass="36867">MESKEFVTTTTATAGVTVVGSDSPSDYHIAPRSENSTQNPNPTPGSVPPPQPHAAQPGPPPPVSVSGMPEKKKRGRPRKYGPDGSVTKALSPKPISTSAPAPPSVIDFSAVKRGKVKSPISFSKAKNEPENLGEKNHNPFLSFQVILVDFVDSYNFLDVGEWVPCSLGANFTPHIITVNAGEDVTMKIISFSQQGPRAICILSANGIISSVTLRQPDSSGGTLTYEGRFEILSLSGSFMPSESGGTRSRSGGMSVSLASPDGRVVGGGVAGLLVAAGPVQVVVGSFLAGNQHEQNLKKQKHDSVTISAATPMAVIPISSADPKLNISSSFRGDTWSPTDSRNKPTDINASLPGG</sequence>
<evidence type="ECO:0000256" key="7">
    <source>
        <dbReference type="SAM" id="MobiDB-lite"/>
    </source>
</evidence>
<dbReference type="PROSITE" id="PS51742">
    <property type="entry name" value="PPC"/>
    <property type="match status" value="1"/>
</dbReference>
<comment type="function">
    <text evidence="6">Transcription factor that specifically binds AT-rich DNA sequences related to the nuclear matrix attachment regions (MARs).</text>
</comment>
<dbReference type="Proteomes" id="UP000325315">
    <property type="component" value="Unassembled WGS sequence"/>
</dbReference>
<evidence type="ECO:0000256" key="3">
    <source>
        <dbReference type="ARBA" id="ARBA00023125"/>
    </source>
</evidence>
<evidence type="ECO:0000256" key="6">
    <source>
        <dbReference type="RuleBase" id="RU367031"/>
    </source>
</evidence>
<evidence type="ECO:0000313" key="10">
    <source>
        <dbReference type="Proteomes" id="UP000325315"/>
    </source>
</evidence>
<evidence type="ECO:0000256" key="1">
    <source>
        <dbReference type="ARBA" id="ARBA00004123"/>
    </source>
</evidence>
<dbReference type="PANTHER" id="PTHR31500">
    <property type="entry name" value="AT-HOOK MOTIF NUCLEAR-LOCALIZED PROTEIN 9"/>
    <property type="match status" value="1"/>
</dbReference>
<feature type="compositionally biased region" description="Low complexity" evidence="7">
    <location>
        <begin position="7"/>
        <end position="20"/>
    </location>
</feature>
<dbReference type="Pfam" id="PF03479">
    <property type="entry name" value="PCC"/>
    <property type="match status" value="1"/>
</dbReference>
<evidence type="ECO:0000313" key="9">
    <source>
        <dbReference type="EMBL" id="KAA3475893.1"/>
    </source>
</evidence>
<dbReference type="EMBL" id="SMMG02000005">
    <property type="protein sequence ID" value="KAA3475893.1"/>
    <property type="molecule type" value="Genomic_DNA"/>
</dbReference>
<organism evidence="9 10">
    <name type="scientific">Gossypium australe</name>
    <dbReference type="NCBI Taxonomy" id="47621"/>
    <lineage>
        <taxon>Eukaryota</taxon>
        <taxon>Viridiplantae</taxon>
        <taxon>Streptophyta</taxon>
        <taxon>Embryophyta</taxon>
        <taxon>Tracheophyta</taxon>
        <taxon>Spermatophyta</taxon>
        <taxon>Magnoliopsida</taxon>
        <taxon>eudicotyledons</taxon>
        <taxon>Gunneridae</taxon>
        <taxon>Pentapetalae</taxon>
        <taxon>rosids</taxon>
        <taxon>malvids</taxon>
        <taxon>Malvales</taxon>
        <taxon>Malvaceae</taxon>
        <taxon>Malvoideae</taxon>
        <taxon>Gossypium</taxon>
    </lineage>
</organism>
<protein>
    <recommendedName>
        <fullName evidence="6">AT-hook motif nuclear-localized protein</fullName>
    </recommendedName>
</protein>
<dbReference type="CDD" id="cd11378">
    <property type="entry name" value="DUF296"/>
    <property type="match status" value="1"/>
</dbReference>